<sequence>MMNYTDESTFLEKYKPFRKFWTILSPHYVSLMHALAKMIRGGNPIQELPSNDEDFLAEYETCLKNWKDSQKIISFEIIIRLRDIKRLETEKKEHHRNKDKENKEKCIDEISLKKFEILILRRCIDSIIWSILDEEHSSLRRLPINASNDNLSEDNIIDSMVAADLINQDKHSVAIVSDMSTFVHVGDLVTFNLLDGFQLVEVKTGEKNNELYEAAEFSVISECPHFEENFINNMPDNDVKQFNRIKRQIIRGMNVLEAINTGEGFDNFHQSKVKINEIDHPSEFYTHRLVKMWEIIRGGKNWAIDTIDECLFLGMYRDSEMGFVAFNGWMDSLGIKSPVVNINDSFFDPLSRPFMSLHLPTEMLSDLMSGQIIIVMCFDNELFFHRANKTYPGLYLLSDAARTKQPLENILRVGSQGIASYVDGNTSFLGNGIESRILFDQQRPDNIIEWSYARSDLKKQHEA</sequence>
<evidence type="ECO:0000313" key="2">
    <source>
        <dbReference type="Proteomes" id="UP000531962"/>
    </source>
</evidence>
<gene>
    <name evidence="1" type="ORF">FZU14_24010</name>
</gene>
<dbReference type="RefSeq" id="WP_000982358.1">
    <property type="nucleotide sequence ID" value="NZ_AP024687.1"/>
</dbReference>
<name>A0A1D7Q057_ECOLX</name>
<evidence type="ECO:0000313" key="1">
    <source>
        <dbReference type="EMBL" id="EFD6887201.1"/>
    </source>
</evidence>
<reference evidence="1 2" key="1">
    <citation type="submission" date="2019-08" db="EMBL/GenBank/DDBJ databases">
        <authorList>
            <consortium name="NARMS: The National Antimicrobial Resistance Monitoring System"/>
        </authorList>
    </citation>
    <scope>NUCLEOTIDE SEQUENCE [LARGE SCALE GENOMIC DNA]</scope>
    <source>
        <strain evidence="1 2">19MD07CB01-EC</strain>
    </source>
</reference>
<dbReference type="AlphaFoldDB" id="A0A1D7Q057"/>
<proteinExistence type="predicted"/>
<dbReference type="Proteomes" id="UP000531962">
    <property type="component" value="Unassembled WGS sequence"/>
</dbReference>
<protein>
    <submittedName>
        <fullName evidence="1">Uncharacterized protein</fullName>
    </submittedName>
</protein>
<dbReference type="EMBL" id="AASKVF010000051">
    <property type="protein sequence ID" value="EFD6887201.1"/>
    <property type="molecule type" value="Genomic_DNA"/>
</dbReference>
<comment type="caution">
    <text evidence="1">The sequence shown here is derived from an EMBL/GenBank/DDBJ whole genome shotgun (WGS) entry which is preliminary data.</text>
</comment>
<accession>A0A1D7Q057</accession>
<organism evidence="1 2">
    <name type="scientific">Escherichia coli</name>
    <dbReference type="NCBI Taxonomy" id="562"/>
    <lineage>
        <taxon>Bacteria</taxon>
        <taxon>Pseudomonadati</taxon>
        <taxon>Pseudomonadota</taxon>
        <taxon>Gammaproteobacteria</taxon>
        <taxon>Enterobacterales</taxon>
        <taxon>Enterobacteriaceae</taxon>
        <taxon>Escherichia</taxon>
    </lineage>
</organism>